<protein>
    <recommendedName>
        <fullName evidence="6">LPS-assembly lipoprotein LptE</fullName>
    </recommendedName>
</protein>
<evidence type="ECO:0000256" key="4">
    <source>
        <dbReference type="ARBA" id="ARBA00023237"/>
    </source>
</evidence>
<dbReference type="InterPro" id="IPR007485">
    <property type="entry name" value="LPS_assembly_LptE"/>
</dbReference>
<dbReference type="PROSITE" id="PS51257">
    <property type="entry name" value="PROKAR_LIPOPROTEIN"/>
    <property type="match status" value="1"/>
</dbReference>
<dbReference type="Pfam" id="PF04390">
    <property type="entry name" value="LptE"/>
    <property type="match status" value="1"/>
</dbReference>
<dbReference type="GO" id="GO:1990351">
    <property type="term" value="C:transporter complex"/>
    <property type="evidence" value="ECO:0007669"/>
    <property type="project" value="TreeGrafter"/>
</dbReference>
<name>A0A2N7UFN3_9GAMM</name>
<dbReference type="PANTHER" id="PTHR38098">
    <property type="entry name" value="LPS-ASSEMBLY LIPOPROTEIN LPTE"/>
    <property type="match status" value="1"/>
</dbReference>
<evidence type="ECO:0000256" key="1">
    <source>
        <dbReference type="ARBA" id="ARBA00022729"/>
    </source>
</evidence>
<dbReference type="GO" id="GO:0001530">
    <property type="term" value="F:lipopolysaccharide binding"/>
    <property type="evidence" value="ECO:0007669"/>
    <property type="project" value="TreeGrafter"/>
</dbReference>
<keyword evidence="3 6" id="KW-0564">Palmitate</keyword>
<comment type="function">
    <text evidence="6">Together with LptD, is involved in the assembly of lipopolysaccharide (LPS) at the surface of the outer membrane. Required for the proper assembly of LptD. Binds LPS and may serve as the LPS recognition site at the outer membrane.</text>
</comment>
<dbReference type="Gene3D" id="3.30.160.150">
    <property type="entry name" value="Lipoprotein like domain"/>
    <property type="match status" value="1"/>
</dbReference>
<evidence type="ECO:0000313" key="7">
    <source>
        <dbReference type="EMBL" id="PMR79244.1"/>
    </source>
</evidence>
<evidence type="ECO:0000256" key="5">
    <source>
        <dbReference type="ARBA" id="ARBA00023288"/>
    </source>
</evidence>
<proteinExistence type="inferred from homology"/>
<keyword evidence="2 6" id="KW-0472">Membrane</keyword>
<accession>A0A2N7UFN3</accession>
<comment type="caution">
    <text evidence="7">The sequence shown here is derived from an EMBL/GenBank/DDBJ whole genome shotgun (WGS) entry which is preliminary data.</text>
</comment>
<comment type="subunit">
    <text evidence="6">Component of the lipopolysaccharide transport and assembly complex. Interacts with LptD.</text>
</comment>
<comment type="similarity">
    <text evidence="6">Belongs to the LptE lipoprotein family.</text>
</comment>
<dbReference type="GO" id="GO:0009279">
    <property type="term" value="C:cell outer membrane"/>
    <property type="evidence" value="ECO:0007669"/>
    <property type="project" value="UniProtKB-SubCell"/>
</dbReference>
<dbReference type="GO" id="GO:0015920">
    <property type="term" value="P:lipopolysaccharide transport"/>
    <property type="evidence" value="ECO:0007669"/>
    <property type="project" value="TreeGrafter"/>
</dbReference>
<dbReference type="HAMAP" id="MF_01186">
    <property type="entry name" value="LPS_assembly_LptE"/>
    <property type="match status" value="1"/>
</dbReference>
<keyword evidence="4 6" id="KW-0998">Cell outer membrane</keyword>
<dbReference type="GO" id="GO:0043165">
    <property type="term" value="P:Gram-negative-bacterium-type cell outer membrane assembly"/>
    <property type="evidence" value="ECO:0007669"/>
    <property type="project" value="UniProtKB-UniRule"/>
</dbReference>
<comment type="subcellular location">
    <subcellularLocation>
        <location evidence="6">Cell outer membrane</location>
        <topology evidence="6">Lipid-anchor</topology>
    </subcellularLocation>
</comment>
<evidence type="ECO:0000313" key="8">
    <source>
        <dbReference type="Proteomes" id="UP000235547"/>
    </source>
</evidence>
<dbReference type="PANTHER" id="PTHR38098:SF1">
    <property type="entry name" value="LPS-ASSEMBLY LIPOPROTEIN LPTE"/>
    <property type="match status" value="1"/>
</dbReference>
<evidence type="ECO:0000256" key="2">
    <source>
        <dbReference type="ARBA" id="ARBA00023136"/>
    </source>
</evidence>
<dbReference type="Proteomes" id="UP000235547">
    <property type="component" value="Unassembled WGS sequence"/>
</dbReference>
<dbReference type="OrthoDB" id="6182244at2"/>
<keyword evidence="5 6" id="KW-0449">Lipoprotein</keyword>
<dbReference type="AlphaFoldDB" id="A0A2N7UFN3"/>
<dbReference type="EMBL" id="PNRG01000029">
    <property type="protein sequence ID" value="PMR79244.1"/>
    <property type="molecule type" value="Genomic_DNA"/>
</dbReference>
<organism evidence="7 8">
    <name type="scientific">Halomonas urumqiensis</name>
    <dbReference type="NCBI Taxonomy" id="1684789"/>
    <lineage>
        <taxon>Bacteria</taxon>
        <taxon>Pseudomonadati</taxon>
        <taxon>Pseudomonadota</taxon>
        <taxon>Gammaproteobacteria</taxon>
        <taxon>Oceanospirillales</taxon>
        <taxon>Halomonadaceae</taxon>
        <taxon>Halomonas</taxon>
    </lineage>
</organism>
<keyword evidence="1 6" id="KW-0732">Signal</keyword>
<sequence length="163" mass="18167">MQRRHFLTLTLAGVAAVGLGGCGFRLRGSGSAISQLDELAIAGVDSDLSRLLRRELEGRGTRVTSEASRQLNLGTEEIRQYRLSVLDAGSQEEEMTLRIPFSVQRREDAAYLLSEQTLAVSTRYTVNSDNLLTQQEQRDEARDQLRQDAAHQLVERLNALAPR</sequence>
<dbReference type="RefSeq" id="WP_102588795.1">
    <property type="nucleotide sequence ID" value="NZ_BNAE01000001.1"/>
</dbReference>
<evidence type="ECO:0000256" key="3">
    <source>
        <dbReference type="ARBA" id="ARBA00023139"/>
    </source>
</evidence>
<gene>
    <name evidence="6" type="primary">lptE</name>
    <name evidence="7" type="ORF">C1H70_13200</name>
</gene>
<keyword evidence="8" id="KW-1185">Reference proteome</keyword>
<reference evidence="7 8" key="1">
    <citation type="submission" date="2018-01" db="EMBL/GenBank/DDBJ databases">
        <title>Halomonas endophytica sp. nov., isolated from storage liquid in the stems of Populus euphratica.</title>
        <authorList>
            <person name="Chen C."/>
        </authorList>
    </citation>
    <scope>NUCLEOTIDE SEQUENCE [LARGE SCALE GENOMIC DNA]</scope>
    <source>
        <strain evidence="7 8">BZ-SZ-XJ27</strain>
    </source>
</reference>
<evidence type="ECO:0000256" key="6">
    <source>
        <dbReference type="HAMAP-Rule" id="MF_01186"/>
    </source>
</evidence>